<reference evidence="4" key="1">
    <citation type="submission" date="2018-06" db="EMBL/GenBank/DDBJ databases">
        <authorList>
            <person name="Zhirakovskaya E."/>
        </authorList>
    </citation>
    <scope>NUCLEOTIDE SEQUENCE</scope>
</reference>
<accession>A0A3B0Z2M8</accession>
<dbReference type="GO" id="GO:0032153">
    <property type="term" value="C:cell division site"/>
    <property type="evidence" value="ECO:0007669"/>
    <property type="project" value="TreeGrafter"/>
</dbReference>
<feature type="transmembrane region" description="Helical" evidence="2">
    <location>
        <begin position="9"/>
        <end position="27"/>
    </location>
</feature>
<dbReference type="PANTHER" id="PTHR38687">
    <property type="entry name" value="CELL DIVISION PROTEIN DEDD-RELATED"/>
    <property type="match status" value="1"/>
</dbReference>
<dbReference type="PROSITE" id="PS51724">
    <property type="entry name" value="SPOR"/>
    <property type="match status" value="1"/>
</dbReference>
<keyword evidence="2" id="KW-1133">Transmembrane helix</keyword>
<proteinExistence type="predicted"/>
<organism evidence="4">
    <name type="scientific">hydrothermal vent metagenome</name>
    <dbReference type="NCBI Taxonomy" id="652676"/>
    <lineage>
        <taxon>unclassified sequences</taxon>
        <taxon>metagenomes</taxon>
        <taxon>ecological metagenomes</taxon>
    </lineage>
</organism>
<evidence type="ECO:0000256" key="2">
    <source>
        <dbReference type="SAM" id="Phobius"/>
    </source>
</evidence>
<dbReference type="GO" id="GO:0042834">
    <property type="term" value="F:peptidoglycan binding"/>
    <property type="evidence" value="ECO:0007669"/>
    <property type="project" value="InterPro"/>
</dbReference>
<feature type="domain" description="SPOR" evidence="3">
    <location>
        <begin position="122"/>
        <end position="202"/>
    </location>
</feature>
<dbReference type="AlphaFoldDB" id="A0A3B0Z2M8"/>
<protein>
    <recommendedName>
        <fullName evidence="3">SPOR domain-containing protein</fullName>
    </recommendedName>
</protein>
<gene>
    <name evidence="4" type="ORF">MNBD_GAMMA15-816</name>
</gene>
<dbReference type="SUPFAM" id="SSF110997">
    <property type="entry name" value="Sporulation related repeat"/>
    <property type="match status" value="1"/>
</dbReference>
<keyword evidence="2" id="KW-0812">Transmembrane</keyword>
<keyword evidence="2" id="KW-0472">Membrane</keyword>
<dbReference type="InterPro" id="IPR007730">
    <property type="entry name" value="SPOR-like_dom"/>
</dbReference>
<dbReference type="PANTHER" id="PTHR38687:SF1">
    <property type="entry name" value="CELL DIVISION PROTEIN DEDD"/>
    <property type="match status" value="1"/>
</dbReference>
<dbReference type="GO" id="GO:0032506">
    <property type="term" value="P:cytokinetic process"/>
    <property type="evidence" value="ECO:0007669"/>
    <property type="project" value="TreeGrafter"/>
</dbReference>
<dbReference type="InterPro" id="IPR036680">
    <property type="entry name" value="SPOR-like_sf"/>
</dbReference>
<dbReference type="InterPro" id="IPR052521">
    <property type="entry name" value="Cell_div_SPOR-domain"/>
</dbReference>
<dbReference type="EMBL" id="UOFN01000044">
    <property type="protein sequence ID" value="VAW74966.1"/>
    <property type="molecule type" value="Genomic_DNA"/>
</dbReference>
<dbReference type="Pfam" id="PF05036">
    <property type="entry name" value="SPOR"/>
    <property type="match status" value="1"/>
</dbReference>
<sequence length="202" mass="21991">MDDTLKQRLVGAIVLVALGVIFIPILLEGPNQTLVPEMDDMPTPETHAPELPLKPFPPIQEPVQAERAVITDATAAETVDKPGPVVPKKPEKPAQAKTAPAPVVAPPKPAEEPVKVGKPATVVPAGSWIVQVVSLSNKANALALRDKLRKGSFATQVEQVRVDGKTRYRVRVGPFLKRMEADQVRKQIAERFEQNGRVMSWP</sequence>
<dbReference type="Gene3D" id="3.30.70.1070">
    <property type="entry name" value="Sporulation related repeat"/>
    <property type="match status" value="1"/>
</dbReference>
<evidence type="ECO:0000313" key="4">
    <source>
        <dbReference type="EMBL" id="VAW74966.1"/>
    </source>
</evidence>
<name>A0A3B0Z2M8_9ZZZZ</name>
<dbReference type="GO" id="GO:0030428">
    <property type="term" value="C:cell septum"/>
    <property type="evidence" value="ECO:0007669"/>
    <property type="project" value="TreeGrafter"/>
</dbReference>
<evidence type="ECO:0000256" key="1">
    <source>
        <dbReference type="SAM" id="MobiDB-lite"/>
    </source>
</evidence>
<evidence type="ECO:0000259" key="3">
    <source>
        <dbReference type="PROSITE" id="PS51724"/>
    </source>
</evidence>
<feature type="region of interest" description="Disordered" evidence="1">
    <location>
        <begin position="79"/>
        <end position="112"/>
    </location>
</feature>